<accession>B8KRA5</accession>
<gene>
    <name evidence="3" type="ORF">NOR51B_2616</name>
</gene>
<reference evidence="4" key="1">
    <citation type="journal article" date="2013" name="BMC Microbiol.">
        <title>Taxonomy and evolution of bacteriochlorophyll a-containing members of the OM60/NOR5 clade of marine gammaproteobacteria: description of Luminiphilus syltensis gen. nov., sp. nov., reclassification of Haliea rubra as Pseudohaliea rubra gen. nov., comb. nov., and emendation of Chromatocurvus halotolerans.</title>
        <authorList>
            <person name="Spring S."/>
            <person name="Riedel T."/>
            <person name="Sproer C."/>
            <person name="Yan S."/>
            <person name="Harder J."/>
            <person name="Fuchs B.M."/>
        </authorList>
    </citation>
    <scope>NUCLEOTIDE SEQUENCE [LARGE SCALE GENOMIC DNA]</scope>
    <source>
        <strain evidence="4">NOR51-B</strain>
    </source>
</reference>
<dbReference type="eggNOG" id="COG0476">
    <property type="taxonomic scope" value="Bacteria"/>
</dbReference>
<evidence type="ECO:0000313" key="3">
    <source>
        <dbReference type="EMBL" id="EED36664.1"/>
    </source>
</evidence>
<name>B8KRA5_9GAMM</name>
<dbReference type="GO" id="GO:0004792">
    <property type="term" value="F:thiosulfate-cyanide sulfurtransferase activity"/>
    <property type="evidence" value="ECO:0007669"/>
    <property type="project" value="TreeGrafter"/>
</dbReference>
<feature type="domain" description="THIF-type NAD/FAD binding fold" evidence="2">
    <location>
        <begin position="10"/>
        <end position="244"/>
    </location>
</feature>
<dbReference type="SUPFAM" id="SSF69572">
    <property type="entry name" value="Activating enzymes of the ubiquitin-like proteins"/>
    <property type="match status" value="1"/>
</dbReference>
<dbReference type="Pfam" id="PF00899">
    <property type="entry name" value="ThiF"/>
    <property type="match status" value="1"/>
</dbReference>
<proteinExistence type="inferred from homology"/>
<dbReference type="Proteomes" id="UP000004699">
    <property type="component" value="Unassembled WGS sequence"/>
</dbReference>
<dbReference type="Gene3D" id="3.40.50.720">
    <property type="entry name" value="NAD(P)-binding Rossmann-like Domain"/>
    <property type="match status" value="1"/>
</dbReference>
<dbReference type="CDD" id="cd00757">
    <property type="entry name" value="ThiF_MoeB_HesA_family"/>
    <property type="match status" value="1"/>
</dbReference>
<dbReference type="RefSeq" id="WP_009021407.1">
    <property type="nucleotide sequence ID" value="NZ_DS999411.1"/>
</dbReference>
<dbReference type="STRING" id="565045.NOR51B_2616"/>
<evidence type="ECO:0000313" key="4">
    <source>
        <dbReference type="Proteomes" id="UP000004699"/>
    </source>
</evidence>
<sequence length="255" mass="27324">MISDQQLERYSRQILVPGIDFAGQEAISSARVLVVGCGGLGCPIALYLAGAGVQTLRLVDDDCVELSNLARQIAFTEADIDQPKVGALQARLQALNSEVTVDAYFARFTSDNAQQMLADIDLVIDASDSRGTRSLIDLSTRERQIPWIMGAAVQMSGMWAAFSPGRSEGCYHCLMPDSVSGQPADCATLGILGPVVAMVASAQSALALKYLADPESIAWGRLSLLDMRSEEVQRLNLQRNPQCPYCGPVNGSSPQ</sequence>
<dbReference type="HOGENOM" id="CLU_013325_10_3_6"/>
<dbReference type="GO" id="GO:0016779">
    <property type="term" value="F:nucleotidyltransferase activity"/>
    <property type="evidence" value="ECO:0007669"/>
    <property type="project" value="TreeGrafter"/>
</dbReference>
<dbReference type="InterPro" id="IPR000594">
    <property type="entry name" value="ThiF_NAD_FAD-bd"/>
</dbReference>
<organism evidence="3 4">
    <name type="scientific">Luminiphilus syltensis NOR5-1B</name>
    <dbReference type="NCBI Taxonomy" id="565045"/>
    <lineage>
        <taxon>Bacteria</taxon>
        <taxon>Pseudomonadati</taxon>
        <taxon>Pseudomonadota</taxon>
        <taxon>Gammaproteobacteria</taxon>
        <taxon>Cellvibrionales</taxon>
        <taxon>Halieaceae</taxon>
        <taxon>Luminiphilus</taxon>
    </lineage>
</organism>
<keyword evidence="4" id="KW-1185">Reference proteome</keyword>
<dbReference type="EMBL" id="DS999411">
    <property type="protein sequence ID" value="EED36664.1"/>
    <property type="molecule type" value="Genomic_DNA"/>
</dbReference>
<dbReference type="GO" id="GO:0008641">
    <property type="term" value="F:ubiquitin-like modifier activating enzyme activity"/>
    <property type="evidence" value="ECO:0007669"/>
    <property type="project" value="InterPro"/>
</dbReference>
<evidence type="ECO:0000256" key="1">
    <source>
        <dbReference type="ARBA" id="ARBA00009919"/>
    </source>
</evidence>
<dbReference type="AlphaFoldDB" id="B8KRA5"/>
<dbReference type="InterPro" id="IPR045886">
    <property type="entry name" value="ThiF/MoeB/HesA"/>
</dbReference>
<dbReference type="FunFam" id="3.40.50.720:FF:000080">
    <property type="entry name" value="Thiazole biosynthesis adenylyltransferase ThiF"/>
    <property type="match status" value="1"/>
</dbReference>
<evidence type="ECO:0000259" key="2">
    <source>
        <dbReference type="Pfam" id="PF00899"/>
    </source>
</evidence>
<dbReference type="InterPro" id="IPR035985">
    <property type="entry name" value="Ubiquitin-activating_enz"/>
</dbReference>
<comment type="similarity">
    <text evidence="1">Belongs to the HesA/MoeB/ThiF family.</text>
</comment>
<protein>
    <submittedName>
        <fullName evidence="3">Uba/thif-type NAD/fad binding protein</fullName>
    </submittedName>
</protein>
<dbReference type="PANTHER" id="PTHR10953:SF102">
    <property type="entry name" value="ADENYLYLTRANSFERASE AND SULFURTRANSFERASE MOCS3"/>
    <property type="match status" value="1"/>
</dbReference>
<dbReference type="PANTHER" id="PTHR10953">
    <property type="entry name" value="UBIQUITIN-ACTIVATING ENZYME E1"/>
    <property type="match status" value="1"/>
</dbReference>
<dbReference type="GO" id="GO:0005737">
    <property type="term" value="C:cytoplasm"/>
    <property type="evidence" value="ECO:0007669"/>
    <property type="project" value="TreeGrafter"/>
</dbReference>